<keyword evidence="2" id="KW-1185">Reference proteome</keyword>
<protein>
    <submittedName>
        <fullName evidence="1">Uncharacterized protein</fullName>
    </submittedName>
</protein>
<gene>
    <name evidence="1" type="ORF">POM88_033336</name>
</gene>
<dbReference type="AlphaFoldDB" id="A0AAD8I3C0"/>
<reference evidence="1" key="1">
    <citation type="submission" date="2023-02" db="EMBL/GenBank/DDBJ databases">
        <title>Genome of toxic invasive species Heracleum sosnowskyi carries increased number of genes despite the absence of recent whole-genome duplications.</title>
        <authorList>
            <person name="Schelkunov M."/>
            <person name="Shtratnikova V."/>
            <person name="Makarenko M."/>
            <person name="Klepikova A."/>
            <person name="Omelchenko D."/>
            <person name="Novikova G."/>
            <person name="Obukhova E."/>
            <person name="Bogdanov V."/>
            <person name="Penin A."/>
            <person name="Logacheva M."/>
        </authorList>
    </citation>
    <scope>NUCLEOTIDE SEQUENCE</scope>
    <source>
        <strain evidence="1">Hsosn_3</strain>
        <tissue evidence="1">Leaf</tissue>
    </source>
</reference>
<comment type="caution">
    <text evidence="1">The sequence shown here is derived from an EMBL/GenBank/DDBJ whole genome shotgun (WGS) entry which is preliminary data.</text>
</comment>
<dbReference type="Proteomes" id="UP001237642">
    <property type="component" value="Unassembled WGS sequence"/>
</dbReference>
<accession>A0AAD8I3C0</accession>
<evidence type="ECO:0000313" key="2">
    <source>
        <dbReference type="Proteomes" id="UP001237642"/>
    </source>
</evidence>
<evidence type="ECO:0000313" key="1">
    <source>
        <dbReference type="EMBL" id="KAK1377143.1"/>
    </source>
</evidence>
<sequence length="141" mass="15979">MYLREKHIGVAVRVDESTVRHSPATNFIHLSGLTVTNDPCMMLLTDVSFLNGEELTVKEIVTLTEFYAIRKALEEFQVYSKEAALPIIPRVRIMTDSLNAVQILHAFKLLKSRVMIKPSHAGKHITIIVDIPIDVIWTVVR</sequence>
<name>A0AAD8I3C0_9APIA</name>
<organism evidence="1 2">
    <name type="scientific">Heracleum sosnowskyi</name>
    <dbReference type="NCBI Taxonomy" id="360622"/>
    <lineage>
        <taxon>Eukaryota</taxon>
        <taxon>Viridiplantae</taxon>
        <taxon>Streptophyta</taxon>
        <taxon>Embryophyta</taxon>
        <taxon>Tracheophyta</taxon>
        <taxon>Spermatophyta</taxon>
        <taxon>Magnoliopsida</taxon>
        <taxon>eudicotyledons</taxon>
        <taxon>Gunneridae</taxon>
        <taxon>Pentapetalae</taxon>
        <taxon>asterids</taxon>
        <taxon>campanulids</taxon>
        <taxon>Apiales</taxon>
        <taxon>Apiaceae</taxon>
        <taxon>Apioideae</taxon>
        <taxon>apioid superclade</taxon>
        <taxon>Tordylieae</taxon>
        <taxon>Tordyliinae</taxon>
        <taxon>Heracleum</taxon>
    </lineage>
</organism>
<reference evidence="1" key="2">
    <citation type="submission" date="2023-05" db="EMBL/GenBank/DDBJ databases">
        <authorList>
            <person name="Schelkunov M.I."/>
        </authorList>
    </citation>
    <scope>NUCLEOTIDE SEQUENCE</scope>
    <source>
        <strain evidence="1">Hsosn_3</strain>
        <tissue evidence="1">Leaf</tissue>
    </source>
</reference>
<proteinExistence type="predicted"/>
<dbReference type="EMBL" id="JAUIZM010000007">
    <property type="protein sequence ID" value="KAK1377143.1"/>
    <property type="molecule type" value="Genomic_DNA"/>
</dbReference>